<dbReference type="RefSeq" id="WP_090235184.1">
    <property type="nucleotide sequence ID" value="NZ_FNHW01000001.1"/>
</dbReference>
<evidence type="ECO:0000313" key="2">
    <source>
        <dbReference type="EMBL" id="SDM93085.1"/>
    </source>
</evidence>
<proteinExistence type="predicted"/>
<organism evidence="2 3">
    <name type="scientific">Fictibacillus solisalsi</name>
    <dbReference type="NCBI Taxonomy" id="459525"/>
    <lineage>
        <taxon>Bacteria</taxon>
        <taxon>Bacillati</taxon>
        <taxon>Bacillota</taxon>
        <taxon>Bacilli</taxon>
        <taxon>Bacillales</taxon>
        <taxon>Fictibacillaceae</taxon>
        <taxon>Fictibacillus</taxon>
    </lineage>
</organism>
<dbReference type="Proteomes" id="UP000199544">
    <property type="component" value="Unassembled WGS sequence"/>
</dbReference>
<sequence>MESLKEKRRKERQRTLKTRLLIILSFLILSGCGTFAYAESSSIKDYLSNQSQQILGQLLARLQPEMKQVIEESSTDVQQTVQNESIAMNQEMSAYANLELERYKKEVKKYEEQKKQSIKRKRIRSEAKAKQAIRQSTNEKIEEAQKQIDQAADAVAAGQIQKSGQ</sequence>
<reference evidence="3" key="1">
    <citation type="submission" date="2016-10" db="EMBL/GenBank/DDBJ databases">
        <authorList>
            <person name="Varghese N."/>
            <person name="Submissions S."/>
        </authorList>
    </citation>
    <scope>NUCLEOTIDE SEQUENCE [LARGE SCALE GENOMIC DNA]</scope>
    <source>
        <strain evidence="3">CGMCC 1.6854</strain>
    </source>
</reference>
<dbReference type="OrthoDB" id="9991624at2"/>
<dbReference type="PROSITE" id="PS51257">
    <property type="entry name" value="PROKAR_LIPOPROTEIN"/>
    <property type="match status" value="1"/>
</dbReference>
<protein>
    <submittedName>
        <fullName evidence="2">Uncharacterized protein</fullName>
    </submittedName>
</protein>
<dbReference type="EMBL" id="FNHW01000001">
    <property type="protein sequence ID" value="SDM93085.1"/>
    <property type="molecule type" value="Genomic_DNA"/>
</dbReference>
<name>A0A1G9X9U4_9BACL</name>
<dbReference type="STRING" id="459525.SAMN04488137_2639"/>
<evidence type="ECO:0000313" key="3">
    <source>
        <dbReference type="Proteomes" id="UP000199544"/>
    </source>
</evidence>
<evidence type="ECO:0000256" key="1">
    <source>
        <dbReference type="SAM" id="MobiDB-lite"/>
    </source>
</evidence>
<keyword evidence="3" id="KW-1185">Reference proteome</keyword>
<dbReference type="AlphaFoldDB" id="A0A1G9X9U4"/>
<gene>
    <name evidence="2" type="ORF">SAMN04488137_2639</name>
</gene>
<feature type="region of interest" description="Disordered" evidence="1">
    <location>
        <begin position="114"/>
        <end position="145"/>
    </location>
</feature>
<accession>A0A1G9X9U4</accession>